<evidence type="ECO:0000256" key="2">
    <source>
        <dbReference type="ARBA" id="ARBA00022553"/>
    </source>
</evidence>
<keyword evidence="4" id="KW-0677">Repeat</keyword>
<dbReference type="Gene3D" id="3.40.50.12780">
    <property type="entry name" value="N-terminal domain of ligase-like"/>
    <property type="match status" value="1"/>
</dbReference>
<feature type="region of interest" description="Disordered" evidence="5">
    <location>
        <begin position="1300"/>
        <end position="1320"/>
    </location>
</feature>
<feature type="compositionally biased region" description="Low complexity" evidence="5">
    <location>
        <begin position="1"/>
        <end position="15"/>
    </location>
</feature>
<protein>
    <submittedName>
        <fullName evidence="8">Non-ribosomal peptide synthetase</fullName>
    </submittedName>
</protein>
<dbReference type="PROSITE" id="PS00455">
    <property type="entry name" value="AMP_BINDING"/>
    <property type="match status" value="1"/>
</dbReference>
<dbReference type="InterPro" id="IPR010071">
    <property type="entry name" value="AA_adenyl_dom"/>
</dbReference>
<evidence type="ECO:0000256" key="3">
    <source>
        <dbReference type="ARBA" id="ARBA00022679"/>
    </source>
</evidence>
<feature type="transmembrane region" description="Helical" evidence="6">
    <location>
        <begin position="908"/>
        <end position="931"/>
    </location>
</feature>
<evidence type="ECO:0000256" key="1">
    <source>
        <dbReference type="ARBA" id="ARBA00022450"/>
    </source>
</evidence>
<dbReference type="HOGENOM" id="CLU_002751_1_0_11"/>
<dbReference type="InterPro" id="IPR045851">
    <property type="entry name" value="AMP-bd_C_sf"/>
</dbReference>
<dbReference type="Gene3D" id="1.10.1200.10">
    <property type="entry name" value="ACP-like"/>
    <property type="match status" value="1"/>
</dbReference>
<accession>F6EG60</accession>
<feature type="transmembrane region" description="Helical" evidence="6">
    <location>
        <begin position="861"/>
        <end position="888"/>
    </location>
</feature>
<keyword evidence="2" id="KW-0597">Phosphoprotein</keyword>
<dbReference type="eggNOG" id="COG1020">
    <property type="taxonomic scope" value="Bacteria"/>
</dbReference>
<dbReference type="SMART" id="SM00823">
    <property type="entry name" value="PKS_PP"/>
    <property type="match status" value="1"/>
</dbReference>
<dbReference type="CDD" id="cd05930">
    <property type="entry name" value="A_NRPS"/>
    <property type="match status" value="1"/>
</dbReference>
<dbReference type="InterPro" id="IPR018357">
    <property type="entry name" value="Hexapep_transf_CS"/>
</dbReference>
<dbReference type="PROSITE" id="PS50075">
    <property type="entry name" value="CARRIER"/>
    <property type="match status" value="1"/>
</dbReference>
<dbReference type="GO" id="GO:0044550">
    <property type="term" value="P:secondary metabolite biosynthetic process"/>
    <property type="evidence" value="ECO:0007669"/>
    <property type="project" value="TreeGrafter"/>
</dbReference>
<evidence type="ECO:0000256" key="5">
    <source>
        <dbReference type="SAM" id="MobiDB-lite"/>
    </source>
</evidence>
<dbReference type="SUPFAM" id="SSF47336">
    <property type="entry name" value="ACP-like"/>
    <property type="match status" value="1"/>
</dbReference>
<keyword evidence="6" id="KW-0472">Membrane</keyword>
<gene>
    <name evidence="8" type="ordered locus">AS9A_0303</name>
</gene>
<proteinExistence type="predicted"/>
<dbReference type="PANTHER" id="PTHR45527">
    <property type="entry name" value="NONRIBOSOMAL PEPTIDE SYNTHETASE"/>
    <property type="match status" value="1"/>
</dbReference>
<evidence type="ECO:0000256" key="6">
    <source>
        <dbReference type="SAM" id="Phobius"/>
    </source>
</evidence>
<name>F6EG60_HOYSD</name>
<dbReference type="SUPFAM" id="SSF51161">
    <property type="entry name" value="Trimeric LpxA-like enzymes"/>
    <property type="match status" value="3"/>
</dbReference>
<feature type="region of interest" description="Disordered" evidence="5">
    <location>
        <begin position="1"/>
        <end position="27"/>
    </location>
</feature>
<dbReference type="GO" id="GO:0031177">
    <property type="term" value="F:phosphopantetheine binding"/>
    <property type="evidence" value="ECO:0007669"/>
    <property type="project" value="InterPro"/>
</dbReference>
<dbReference type="GO" id="GO:0005737">
    <property type="term" value="C:cytoplasm"/>
    <property type="evidence" value="ECO:0007669"/>
    <property type="project" value="TreeGrafter"/>
</dbReference>
<dbReference type="Proteomes" id="UP000009235">
    <property type="component" value="Chromosome"/>
</dbReference>
<dbReference type="NCBIfam" id="TIGR02353">
    <property type="entry name" value="NRPS_term_dom"/>
    <property type="match status" value="1"/>
</dbReference>
<dbReference type="InterPro" id="IPR020845">
    <property type="entry name" value="AMP-binding_CS"/>
</dbReference>
<organism evidence="8 9">
    <name type="scientific">Hoyosella subflava (strain DSM 45089 / JCM 17490 / NBRC 109087 / DQS3-9A1)</name>
    <name type="common">Amycolicicoccus subflavus</name>
    <dbReference type="NCBI Taxonomy" id="443218"/>
    <lineage>
        <taxon>Bacteria</taxon>
        <taxon>Bacillati</taxon>
        <taxon>Actinomycetota</taxon>
        <taxon>Actinomycetes</taxon>
        <taxon>Mycobacteriales</taxon>
        <taxon>Hoyosellaceae</taxon>
        <taxon>Hoyosella</taxon>
    </lineage>
</organism>
<dbReference type="STRING" id="443218.AS9A_0303"/>
<dbReference type="Gene3D" id="3.30.300.30">
    <property type="match status" value="1"/>
</dbReference>
<dbReference type="EMBL" id="CP002786">
    <property type="protein sequence ID" value="AEF38762.1"/>
    <property type="molecule type" value="Genomic_DNA"/>
</dbReference>
<dbReference type="Pfam" id="PF00550">
    <property type="entry name" value="PP-binding"/>
    <property type="match status" value="1"/>
</dbReference>
<keyword evidence="9" id="KW-1185">Reference proteome</keyword>
<dbReference type="Pfam" id="PF00501">
    <property type="entry name" value="AMP-binding"/>
    <property type="match status" value="1"/>
</dbReference>
<dbReference type="InterPro" id="IPR009081">
    <property type="entry name" value="PP-bd_ACP"/>
</dbReference>
<feature type="domain" description="Carrier" evidence="7">
    <location>
        <begin position="532"/>
        <end position="606"/>
    </location>
</feature>
<feature type="transmembrane region" description="Helical" evidence="6">
    <location>
        <begin position="1133"/>
        <end position="1157"/>
    </location>
</feature>
<evidence type="ECO:0000259" key="7">
    <source>
        <dbReference type="PROSITE" id="PS50075"/>
    </source>
</evidence>
<dbReference type="Gene3D" id="2.160.10.10">
    <property type="entry name" value="Hexapeptide repeat proteins"/>
    <property type="match status" value="2"/>
</dbReference>
<evidence type="ECO:0000313" key="9">
    <source>
        <dbReference type="Proteomes" id="UP000009235"/>
    </source>
</evidence>
<dbReference type="PROSITE" id="PS00101">
    <property type="entry name" value="HEXAPEP_TRANSFERASES"/>
    <property type="match status" value="1"/>
</dbReference>
<reference evidence="8 9" key="1">
    <citation type="journal article" date="2011" name="J. Bacteriol.">
        <title>Complete genome sequence of Amycolicicoccus subflavus DQS3-9A1T, an actinomycete isolated from crude oil-polluted soil.</title>
        <authorList>
            <person name="Cai M."/>
            <person name="Chen W.M."/>
            <person name="Nie Y."/>
            <person name="Chi C.Q."/>
            <person name="Wang Y.N."/>
            <person name="Tang Y.Q."/>
            <person name="Li G.Y."/>
            <person name="Wu X.L."/>
        </authorList>
    </citation>
    <scope>NUCLEOTIDE SEQUENCE [LARGE SCALE GENOMIC DNA]</scope>
    <source>
        <strain evidence="9">DSM 45089 / DQS3-9A1</strain>
    </source>
</reference>
<dbReference type="GO" id="GO:0016740">
    <property type="term" value="F:transferase activity"/>
    <property type="evidence" value="ECO:0007669"/>
    <property type="project" value="UniProtKB-KW"/>
</dbReference>
<dbReference type="NCBIfam" id="TIGR01733">
    <property type="entry name" value="AA-adenyl-dom"/>
    <property type="match status" value="1"/>
</dbReference>
<dbReference type="eggNOG" id="COG0110">
    <property type="taxonomic scope" value="Bacteria"/>
</dbReference>
<dbReference type="KEGG" id="asd:AS9A_0303"/>
<dbReference type="InterPro" id="IPR020806">
    <property type="entry name" value="PKS_PP-bd"/>
</dbReference>
<dbReference type="SUPFAM" id="SSF56801">
    <property type="entry name" value="Acetyl-CoA synthetase-like"/>
    <property type="match status" value="1"/>
</dbReference>
<dbReference type="InterPro" id="IPR011004">
    <property type="entry name" value="Trimer_LpxA-like_sf"/>
</dbReference>
<dbReference type="InterPro" id="IPR012728">
    <property type="entry name" value="Pls/PosA_C"/>
</dbReference>
<dbReference type="PROSITE" id="PS00012">
    <property type="entry name" value="PHOSPHOPANTETHEINE"/>
    <property type="match status" value="1"/>
</dbReference>
<feature type="transmembrane region" description="Helical" evidence="6">
    <location>
        <begin position="1104"/>
        <end position="1127"/>
    </location>
</feature>
<dbReference type="InterPro" id="IPR036736">
    <property type="entry name" value="ACP-like_sf"/>
</dbReference>
<keyword evidence="6" id="KW-0812">Transmembrane</keyword>
<dbReference type="InterPro" id="IPR000873">
    <property type="entry name" value="AMP-dep_synth/lig_dom"/>
</dbReference>
<keyword evidence="1" id="KW-0596">Phosphopantetheine</keyword>
<sequence>MTFTLSSGTATTASGNELDERAGTPALSNAIKPASQRMLRRSRYAPEPRTLLDIVQTTAAQYPDAPALDSGVVVLTYSELLAAAFEQADELQRQGVRSGDRVGLRMSSGTSELYVSILAILAAGAAYVPVDADDPAERAELVFGEAAVTAVLTDAGLSAPLVVPETTTPVVPRSLPQPSDDAWIIFTSGSTGVPKGVAVSHRSAAAFADAEARLFLQKEPLGPGDRVLAGLSVAFDASCEEIWLAWRSGACLVPAPRTLVRSGADLGPWLVERGVTVVSTVPTLAALWPAESLDSVRLLIFGGEACPPELVTRLASARREMWNTYGPTETTVVACAAPLLPGKAVRIGVPLDGWDLAVIGTDGSPVGVGGTGELVIGGVGLARYLDPEKDQAKYAPLPELGWARAYRSGDLVRFDPEGLAFIGRADDQVKIGGRRVELGEIDALLQALPGVIAAAATIQRTGTAAPVLVGYITTGGADFDAAAARAELAHHLPAALVPRLAALPELPIRTSGKVDRAALPWPLPQDKRSHSVSLTATEAWVAEIWSDVLGAEVTDSGADFFDLGGSSLTAAQLVSRLRERHGGMTVAQLYENHRLGALAAHIDGAQPVDDAARRIVRPQSRASQFAQTALLAVPLSITGIQWATWAAVVSSLGARFTSVNWLPAVSWPVLAVLMLIFLTPPGRIALTASLARLLLADIEPGTYPRGGSVHLRIWLAERIAEAAGATGMSCAPWMTWYARALGARIGKRVSLHTIPPVTGLLSVGNGCAIEPETDISGHWVDGDHVHVGRITLGARAAIGARSVLFPGAAVGKGSKVEPGSAVSGRIPAGECWAGSPAAPIGNAVQWWPNNSPPPGRKWVPIYGLTAVGLASLPFLSLVPALTVLAALLKHTSSPESAVGPFLLWLPGAALLSMLTFAALTVLAMRLFAIGLSPGTYPVRSRNGWQAWSSERLADAARTFLFPLYASTFTPTWLRLLGAKVGRNVEASTVLLLPKFTTIADGAFLADDTLVAGYELGNGWVHIGPAKVGKRAFLGNSGMTGPGRKVPKNGLVAVLSATPEKAKNGSSWLGSPPVKLRRRKAATKTERRTFAPPRRLRALRTLVELGRAIPVILTFSFGASLIGGIIAITVASGFLTASLVSGLLALTAAVLAAVLTAAAKWLCVGRVQPHETPLWSGFVWRNELADTFTEMLAAPWYARICSGSPALNVWLRAMGARIGRGAWCETYWLPEADLVEVGEGATVNRGSVVQTHLFHDRVMSVGRVEIGAGATLGSHSVVLPASVIGDGATLGPASLLMRGDSVPPNTRWQGNPITPWATTGP</sequence>
<dbReference type="InterPro" id="IPR042099">
    <property type="entry name" value="ANL_N_sf"/>
</dbReference>
<feature type="compositionally biased region" description="Polar residues" evidence="5">
    <location>
        <begin position="1302"/>
        <end position="1320"/>
    </location>
</feature>
<dbReference type="GO" id="GO:0043041">
    <property type="term" value="P:amino acid activation for nonribosomal peptide biosynthetic process"/>
    <property type="evidence" value="ECO:0007669"/>
    <property type="project" value="TreeGrafter"/>
</dbReference>
<dbReference type="InterPro" id="IPR006162">
    <property type="entry name" value="Ppantetheine_attach_site"/>
</dbReference>
<keyword evidence="3" id="KW-0808">Transferase</keyword>
<evidence type="ECO:0000256" key="4">
    <source>
        <dbReference type="ARBA" id="ARBA00022737"/>
    </source>
</evidence>
<keyword evidence="6" id="KW-1133">Transmembrane helix</keyword>
<dbReference type="PANTHER" id="PTHR45527:SF1">
    <property type="entry name" value="FATTY ACID SYNTHASE"/>
    <property type="match status" value="1"/>
</dbReference>
<evidence type="ECO:0000313" key="8">
    <source>
        <dbReference type="EMBL" id="AEF38762.1"/>
    </source>
</evidence>